<dbReference type="AlphaFoldDB" id="E6K602"/>
<dbReference type="SUPFAM" id="SSF51445">
    <property type="entry name" value="(Trans)glycosidases"/>
    <property type="match status" value="1"/>
</dbReference>
<gene>
    <name evidence="7" type="ORF">HMPREF6485_1008</name>
</gene>
<evidence type="ECO:0000256" key="1">
    <source>
        <dbReference type="ARBA" id="ARBA00001695"/>
    </source>
</evidence>
<reference evidence="7 8" key="1">
    <citation type="submission" date="2010-10" db="EMBL/GenBank/DDBJ databases">
        <authorList>
            <person name="Muzny D."/>
            <person name="Qin X."/>
            <person name="Deng J."/>
            <person name="Jiang H."/>
            <person name="Liu Y."/>
            <person name="Qu J."/>
            <person name="Song X.-Z."/>
            <person name="Zhang L."/>
            <person name="Thornton R."/>
            <person name="Coyle M."/>
            <person name="Francisco L."/>
            <person name="Jackson L."/>
            <person name="Javaid M."/>
            <person name="Korchina V."/>
            <person name="Kovar C."/>
            <person name="Mata R."/>
            <person name="Mathew T."/>
            <person name="Ngo R."/>
            <person name="Nguyen L."/>
            <person name="Nguyen N."/>
            <person name="Okwuonu G."/>
            <person name="Ongeri F."/>
            <person name="Pham C."/>
            <person name="Simmons D."/>
            <person name="Wilczek-Boney K."/>
            <person name="Hale W."/>
            <person name="Jakkamsetti A."/>
            <person name="Pham P."/>
            <person name="Ruth R."/>
            <person name="San Lucas F."/>
            <person name="Warren J."/>
            <person name="Zhang J."/>
            <person name="Zhao Z."/>
            <person name="Zhou C."/>
            <person name="Zhu D."/>
            <person name="Lee S."/>
            <person name="Bess C."/>
            <person name="Blankenburg K."/>
            <person name="Forbes L."/>
            <person name="Fu Q."/>
            <person name="Gubbala S."/>
            <person name="Hirani K."/>
            <person name="Jayaseelan J.C."/>
            <person name="Lara F."/>
            <person name="Munidasa M."/>
            <person name="Palculict T."/>
            <person name="Patil S."/>
            <person name="Pu L.-L."/>
            <person name="Saada N."/>
            <person name="Tang L."/>
            <person name="Weissenberger G."/>
            <person name="Zhu Y."/>
            <person name="Hemphill L."/>
            <person name="Shang Y."/>
            <person name="Youmans B."/>
            <person name="Ayvaz T."/>
            <person name="Ross M."/>
            <person name="Santibanez J."/>
            <person name="Aqrawi P."/>
            <person name="Gross S."/>
            <person name="Joshi V."/>
            <person name="Fowler G."/>
            <person name="Nazareth L."/>
            <person name="Reid J."/>
            <person name="Worley K."/>
            <person name="Petrosino J."/>
            <person name="Highlander S."/>
            <person name="Gibbs R."/>
        </authorList>
    </citation>
    <scope>NUCLEOTIDE SEQUENCE [LARGE SCALE GENOMIC DNA]</scope>
    <source>
        <strain evidence="7 8">ATCC 33574</strain>
    </source>
</reference>
<dbReference type="HOGENOM" id="CLU_011259_2_2_10"/>
<dbReference type="GO" id="GO:0045490">
    <property type="term" value="P:pectin catabolic process"/>
    <property type="evidence" value="ECO:0007669"/>
    <property type="project" value="TreeGrafter"/>
</dbReference>
<dbReference type="InterPro" id="IPR011683">
    <property type="entry name" value="Glyco_hydro_53"/>
</dbReference>
<dbReference type="PANTHER" id="PTHR34983:SF1">
    <property type="entry name" value="ARABINOGALACTAN ENDO-BETA-1,4-GALACTANASE A"/>
    <property type="match status" value="1"/>
</dbReference>
<evidence type="ECO:0000256" key="5">
    <source>
        <dbReference type="ARBA" id="ARBA00023295"/>
    </source>
</evidence>
<organism evidence="7 8">
    <name type="scientific">Segatella buccae ATCC 33574</name>
    <dbReference type="NCBI Taxonomy" id="873513"/>
    <lineage>
        <taxon>Bacteria</taxon>
        <taxon>Pseudomonadati</taxon>
        <taxon>Bacteroidota</taxon>
        <taxon>Bacteroidia</taxon>
        <taxon>Bacteroidales</taxon>
        <taxon>Prevotellaceae</taxon>
        <taxon>Segatella</taxon>
    </lineage>
</organism>
<dbReference type="EMBL" id="AEPD01000021">
    <property type="protein sequence ID" value="EFU30949.1"/>
    <property type="molecule type" value="Genomic_DNA"/>
</dbReference>
<accession>E6K602</accession>
<dbReference type="PANTHER" id="PTHR34983">
    <property type="entry name" value="ARABINOGALACTAN ENDO-BETA-1,4-GALACTANASE A"/>
    <property type="match status" value="1"/>
</dbReference>
<evidence type="ECO:0000256" key="4">
    <source>
        <dbReference type="ARBA" id="ARBA00022801"/>
    </source>
</evidence>
<dbReference type="InterPro" id="IPR017853">
    <property type="entry name" value="GH"/>
</dbReference>
<evidence type="ECO:0000256" key="2">
    <source>
        <dbReference type="ARBA" id="ARBA00010687"/>
    </source>
</evidence>
<dbReference type="Gene3D" id="3.20.20.80">
    <property type="entry name" value="Glycosidases"/>
    <property type="match status" value="1"/>
</dbReference>
<keyword evidence="4 6" id="KW-0378">Hydrolase</keyword>
<comment type="catalytic activity">
    <reaction evidence="1 6">
        <text>The enzyme specifically hydrolyzes (1-&gt;4)-beta-D-galactosidic linkages in type I arabinogalactans.</text>
        <dbReference type="EC" id="3.2.1.89"/>
    </reaction>
</comment>
<evidence type="ECO:0000313" key="7">
    <source>
        <dbReference type="EMBL" id="EFU30949.1"/>
    </source>
</evidence>
<dbReference type="eggNOG" id="COG3867">
    <property type="taxonomic scope" value="Bacteria"/>
</dbReference>
<dbReference type="STRING" id="873513.HMPREF6485_1008"/>
<dbReference type="GO" id="GO:0015926">
    <property type="term" value="F:glucosidase activity"/>
    <property type="evidence" value="ECO:0007669"/>
    <property type="project" value="InterPro"/>
</dbReference>
<sequence>MKVLPLHPTQTNINMLHSYQLKPVLLLSALFIFLQMQAQKYVGGDISLLPSYVENGAKYYDHGGNAIADPLAFFKAEGMNAMRVRLFHTPANASTTEKGEGVRQDLAYVTRLAKRIKEAGMKLMLDFHYSDSWADPAKQWLPKAWAGLSESDLQDSIYNYTKHALTTLTKAGAAPDFIQTGNEISYGMDWGTDAGNAKYCYPSSPAANWDRFAALLRRATAACREVCPAAKIILHTERVSANTSLQKDNAGYAALANFYNKMQGYAIDYDIIGLSYYPYFHGALGELDGAVSLLEKQHPEKDIMLVETGYSYKYAMGGDYNYTATYPLTDAGQRAFTRDLIALLNTHERVTGLFWWFMEANECGLTWGVDNVTEHWYNASLFDNTTGRATSALSELKTFAGTSNGIATVSALKQPIPDNHWYSLTGMRLPARPTIGGIYIHGDRKMAVGKVGK</sequence>
<keyword evidence="8" id="KW-1185">Reference proteome</keyword>
<keyword evidence="5 6" id="KW-0326">Glycosidase</keyword>
<evidence type="ECO:0000313" key="8">
    <source>
        <dbReference type="Proteomes" id="UP000003112"/>
    </source>
</evidence>
<comment type="similarity">
    <text evidence="2 6">Belongs to the glycosyl hydrolase 53 family.</text>
</comment>
<name>E6K602_9BACT</name>
<dbReference type="GO" id="GO:0031218">
    <property type="term" value="F:arabinogalactan endo-1,4-beta-galactosidase activity"/>
    <property type="evidence" value="ECO:0007669"/>
    <property type="project" value="UniProtKB-EC"/>
</dbReference>
<dbReference type="EC" id="3.2.1.89" evidence="3 6"/>
<evidence type="ECO:0000256" key="3">
    <source>
        <dbReference type="ARBA" id="ARBA00012556"/>
    </source>
</evidence>
<dbReference type="Pfam" id="PF07745">
    <property type="entry name" value="Glyco_hydro_53"/>
    <property type="match status" value="1"/>
</dbReference>
<dbReference type="Proteomes" id="UP000003112">
    <property type="component" value="Unassembled WGS sequence"/>
</dbReference>
<proteinExistence type="inferred from homology"/>
<protein>
    <recommendedName>
        <fullName evidence="3 6">Arabinogalactan endo-beta-1,4-galactanase</fullName>
        <ecNumber evidence="3 6">3.2.1.89</ecNumber>
    </recommendedName>
</protein>
<evidence type="ECO:0000256" key="6">
    <source>
        <dbReference type="RuleBase" id="RU361192"/>
    </source>
</evidence>
<comment type="caution">
    <text evidence="7">The sequence shown here is derived from an EMBL/GenBank/DDBJ whole genome shotgun (WGS) entry which is preliminary data.</text>
</comment>